<evidence type="ECO:0000313" key="2">
    <source>
        <dbReference type="EMBL" id="TDO30435.1"/>
    </source>
</evidence>
<evidence type="ECO:0000313" key="3">
    <source>
        <dbReference type="Proteomes" id="UP000295388"/>
    </source>
</evidence>
<reference evidence="2 3" key="1">
    <citation type="submission" date="2019-03" db="EMBL/GenBank/DDBJ databases">
        <title>Genomic Encyclopedia of Type Strains, Phase III (KMG-III): the genomes of soil and plant-associated and newly described type strains.</title>
        <authorList>
            <person name="Whitman W."/>
        </authorList>
    </citation>
    <scope>NUCLEOTIDE SEQUENCE [LARGE SCALE GENOMIC DNA]</scope>
    <source>
        <strain evidence="2 3">VKM Ac-2527</strain>
    </source>
</reference>
<gene>
    <name evidence="2" type="ORF">EV643_13849</name>
</gene>
<keyword evidence="3" id="KW-1185">Reference proteome</keyword>
<dbReference type="EMBL" id="SNWQ01000038">
    <property type="protein sequence ID" value="TDO30435.1"/>
    <property type="molecule type" value="Genomic_DNA"/>
</dbReference>
<dbReference type="Proteomes" id="UP000295388">
    <property type="component" value="Unassembled WGS sequence"/>
</dbReference>
<sequence length="179" mass="19912">MLGQCWRAYITGLIWSTLSRLIVESEEGRDRPEHPQRRPDRRRLRHGHAIAIIAGPFAWVRTTESALRPLTMAGVALNLVSDVDNPRVKSAFGSARYLLTPTVPGVKMELACEAGEGAVRLRGLTILGPLGDPQIPDPDNAGEGKTSRRSLLSMRPLKDPSIPCDPWLRFTRRSSRDLR</sequence>
<name>A0A4R6J7W7_9ACTN</name>
<evidence type="ECO:0000256" key="1">
    <source>
        <dbReference type="SAM" id="MobiDB-lite"/>
    </source>
</evidence>
<organism evidence="2 3">
    <name type="scientific">Kribbella caucasensis</name>
    <dbReference type="NCBI Taxonomy" id="2512215"/>
    <lineage>
        <taxon>Bacteria</taxon>
        <taxon>Bacillati</taxon>
        <taxon>Actinomycetota</taxon>
        <taxon>Actinomycetes</taxon>
        <taxon>Propionibacteriales</taxon>
        <taxon>Kribbellaceae</taxon>
        <taxon>Kribbella</taxon>
    </lineage>
</organism>
<feature type="region of interest" description="Disordered" evidence="1">
    <location>
        <begin position="129"/>
        <end position="164"/>
    </location>
</feature>
<protein>
    <submittedName>
        <fullName evidence="2">Uncharacterized protein</fullName>
    </submittedName>
</protein>
<dbReference type="AlphaFoldDB" id="A0A4R6J7W7"/>
<comment type="caution">
    <text evidence="2">The sequence shown here is derived from an EMBL/GenBank/DDBJ whole genome shotgun (WGS) entry which is preliminary data.</text>
</comment>
<accession>A0A4R6J7W7</accession>
<proteinExistence type="predicted"/>